<evidence type="ECO:0000313" key="2">
    <source>
        <dbReference type="Proteomes" id="UP000828390"/>
    </source>
</evidence>
<dbReference type="AlphaFoldDB" id="A0A9D4HFK6"/>
<name>A0A9D4HFK6_DREPO</name>
<proteinExistence type="predicted"/>
<keyword evidence="2" id="KW-1185">Reference proteome</keyword>
<evidence type="ECO:0000313" key="1">
    <source>
        <dbReference type="EMBL" id="KAH3831077.1"/>
    </source>
</evidence>
<dbReference type="EMBL" id="JAIWYP010000004">
    <property type="protein sequence ID" value="KAH3831077.1"/>
    <property type="molecule type" value="Genomic_DNA"/>
</dbReference>
<accession>A0A9D4HFK6</accession>
<sequence>MLSSAPDSRFINTLRSRCSSVARFVRLFVYGQGKQLPCYYPTARAGVFWDIDIFNPAASLDMHSDAAGPSLRTCAVLSWATLSAIKSKQGFVEPPEKAIQYAYPDKTARMRRLDWSFVGRPIFS</sequence>
<gene>
    <name evidence="1" type="ORF">DPMN_104338</name>
</gene>
<dbReference type="Proteomes" id="UP000828390">
    <property type="component" value="Unassembled WGS sequence"/>
</dbReference>
<comment type="caution">
    <text evidence="1">The sequence shown here is derived from an EMBL/GenBank/DDBJ whole genome shotgun (WGS) entry which is preliminary data.</text>
</comment>
<organism evidence="1 2">
    <name type="scientific">Dreissena polymorpha</name>
    <name type="common">Zebra mussel</name>
    <name type="synonym">Mytilus polymorpha</name>
    <dbReference type="NCBI Taxonomy" id="45954"/>
    <lineage>
        <taxon>Eukaryota</taxon>
        <taxon>Metazoa</taxon>
        <taxon>Spiralia</taxon>
        <taxon>Lophotrochozoa</taxon>
        <taxon>Mollusca</taxon>
        <taxon>Bivalvia</taxon>
        <taxon>Autobranchia</taxon>
        <taxon>Heteroconchia</taxon>
        <taxon>Euheterodonta</taxon>
        <taxon>Imparidentia</taxon>
        <taxon>Neoheterodontei</taxon>
        <taxon>Myida</taxon>
        <taxon>Dreissenoidea</taxon>
        <taxon>Dreissenidae</taxon>
        <taxon>Dreissena</taxon>
    </lineage>
</organism>
<protein>
    <submittedName>
        <fullName evidence="1">Uncharacterized protein</fullName>
    </submittedName>
</protein>
<reference evidence="1" key="2">
    <citation type="submission" date="2020-11" db="EMBL/GenBank/DDBJ databases">
        <authorList>
            <person name="McCartney M.A."/>
            <person name="Auch B."/>
            <person name="Kono T."/>
            <person name="Mallez S."/>
            <person name="Becker A."/>
            <person name="Gohl D.M."/>
            <person name="Silverstein K.A.T."/>
            <person name="Koren S."/>
            <person name="Bechman K.B."/>
            <person name="Herman A."/>
            <person name="Abrahante J.E."/>
            <person name="Garbe J."/>
        </authorList>
    </citation>
    <scope>NUCLEOTIDE SEQUENCE</scope>
    <source>
        <strain evidence="1">Duluth1</strain>
        <tissue evidence="1">Whole animal</tissue>
    </source>
</reference>
<reference evidence="1" key="1">
    <citation type="journal article" date="2019" name="bioRxiv">
        <title>The Genome of the Zebra Mussel, Dreissena polymorpha: A Resource for Invasive Species Research.</title>
        <authorList>
            <person name="McCartney M.A."/>
            <person name="Auch B."/>
            <person name="Kono T."/>
            <person name="Mallez S."/>
            <person name="Zhang Y."/>
            <person name="Obille A."/>
            <person name="Becker A."/>
            <person name="Abrahante J.E."/>
            <person name="Garbe J."/>
            <person name="Badalamenti J.P."/>
            <person name="Herman A."/>
            <person name="Mangelson H."/>
            <person name="Liachko I."/>
            <person name="Sullivan S."/>
            <person name="Sone E.D."/>
            <person name="Koren S."/>
            <person name="Silverstein K.A.T."/>
            <person name="Beckman K.B."/>
            <person name="Gohl D.M."/>
        </authorList>
    </citation>
    <scope>NUCLEOTIDE SEQUENCE</scope>
    <source>
        <strain evidence="1">Duluth1</strain>
        <tissue evidence="1">Whole animal</tissue>
    </source>
</reference>